<reference evidence="11 12" key="1">
    <citation type="submission" date="2018-11" db="EMBL/GenBank/DDBJ databases">
        <title>Draft genome of Simplicispira Flexivirga sp. BO-16.</title>
        <authorList>
            <person name="Im W.T."/>
        </authorList>
    </citation>
    <scope>NUCLEOTIDE SEQUENCE [LARGE SCALE GENOMIC DNA]</scope>
    <source>
        <strain evidence="11 12">BO-16</strain>
    </source>
</reference>
<organism evidence="11 12">
    <name type="scientific">Flexivirga caeni</name>
    <dbReference type="NCBI Taxonomy" id="2294115"/>
    <lineage>
        <taxon>Bacteria</taxon>
        <taxon>Bacillati</taxon>
        <taxon>Actinomycetota</taxon>
        <taxon>Actinomycetes</taxon>
        <taxon>Micrococcales</taxon>
        <taxon>Dermacoccaceae</taxon>
        <taxon>Flexivirga</taxon>
    </lineage>
</organism>
<dbReference type="HAMAP" id="MF_00563">
    <property type="entry name" value="AdoHcyase"/>
    <property type="match status" value="1"/>
</dbReference>
<feature type="binding site" evidence="5">
    <location>
        <position position="236"/>
    </location>
    <ligand>
        <name>NAD(+)</name>
        <dbReference type="ChEBI" id="CHEBI:57540"/>
    </ligand>
</feature>
<dbReference type="Pfam" id="PF00670">
    <property type="entry name" value="AdoHcyase_NAD"/>
    <property type="match status" value="1"/>
</dbReference>
<keyword evidence="3 5" id="KW-0378">Hydrolase</keyword>
<dbReference type="FunFam" id="3.40.50.720:FF:000004">
    <property type="entry name" value="Adenosylhomocysteinase"/>
    <property type="match status" value="1"/>
</dbReference>
<protein>
    <recommendedName>
        <fullName evidence="5">Adenosylhomocysteinase</fullName>
        <ecNumber evidence="5">3.13.2.1</ecNumber>
    </recommendedName>
    <alternativeName>
        <fullName evidence="5">S-adenosyl-L-homocysteine hydrolase</fullName>
        <shortName evidence="5">AdoHcyase</shortName>
    </alternativeName>
</protein>
<dbReference type="EMBL" id="RJJQ01000005">
    <property type="protein sequence ID" value="RNI23188.1"/>
    <property type="molecule type" value="Genomic_DNA"/>
</dbReference>
<feature type="binding site" evidence="5 7">
    <location>
        <begin position="344"/>
        <end position="346"/>
    </location>
    <ligand>
        <name>NAD(+)</name>
        <dbReference type="ChEBI" id="CHEBI:57540"/>
    </ligand>
</feature>
<dbReference type="PANTHER" id="PTHR23420">
    <property type="entry name" value="ADENOSYLHOMOCYSTEINASE"/>
    <property type="match status" value="1"/>
</dbReference>
<dbReference type="GO" id="GO:0071269">
    <property type="term" value="P:L-homocysteine biosynthetic process"/>
    <property type="evidence" value="ECO:0007669"/>
    <property type="project" value="UniProtKB-UniRule"/>
</dbReference>
<dbReference type="SUPFAM" id="SSF51735">
    <property type="entry name" value="NAD(P)-binding Rossmann-fold domains"/>
    <property type="match status" value="1"/>
</dbReference>
<keyword evidence="4 5" id="KW-0520">NAD</keyword>
<dbReference type="CDD" id="cd00401">
    <property type="entry name" value="SAHH"/>
    <property type="match status" value="1"/>
</dbReference>
<dbReference type="GO" id="GO:0005829">
    <property type="term" value="C:cytosol"/>
    <property type="evidence" value="ECO:0007669"/>
    <property type="project" value="TreeGrafter"/>
</dbReference>
<comment type="catalytic activity">
    <reaction evidence="5 8">
        <text>S-adenosyl-L-homocysteine + H2O = L-homocysteine + adenosine</text>
        <dbReference type="Rhea" id="RHEA:21708"/>
        <dbReference type="ChEBI" id="CHEBI:15377"/>
        <dbReference type="ChEBI" id="CHEBI:16335"/>
        <dbReference type="ChEBI" id="CHEBI:57856"/>
        <dbReference type="ChEBI" id="CHEBI:58199"/>
        <dbReference type="EC" id="3.13.2.1"/>
    </reaction>
</comment>
<comment type="similarity">
    <text evidence="1 5 9">Belongs to the adenosylhomocysteinase family.</text>
</comment>
<evidence type="ECO:0000256" key="5">
    <source>
        <dbReference type="HAMAP-Rule" id="MF_00563"/>
    </source>
</evidence>
<keyword evidence="5" id="KW-0963">Cytoplasm</keyword>
<dbReference type="PIRSF" id="PIRSF001109">
    <property type="entry name" value="Ad_hcy_hydrolase"/>
    <property type="match status" value="1"/>
</dbReference>
<feature type="binding site" evidence="5 7">
    <location>
        <position position="392"/>
    </location>
    <ligand>
        <name>NAD(+)</name>
        <dbReference type="ChEBI" id="CHEBI:57540"/>
    </ligand>
</feature>
<dbReference type="GO" id="GO:0033353">
    <property type="term" value="P:S-adenosylmethionine cycle"/>
    <property type="evidence" value="ECO:0007669"/>
    <property type="project" value="TreeGrafter"/>
</dbReference>
<dbReference type="InterPro" id="IPR042172">
    <property type="entry name" value="Adenosylhomocyst_ase-like_sf"/>
</dbReference>
<dbReference type="Gene3D" id="3.40.50.720">
    <property type="entry name" value="NAD(P)-binding Rossmann-like Domain"/>
    <property type="match status" value="1"/>
</dbReference>
<dbReference type="Proteomes" id="UP000271678">
    <property type="component" value="Unassembled WGS sequence"/>
</dbReference>
<evidence type="ECO:0000256" key="2">
    <source>
        <dbReference type="ARBA" id="ARBA00022563"/>
    </source>
</evidence>
<feature type="binding site" evidence="5 7">
    <location>
        <begin position="202"/>
        <end position="204"/>
    </location>
    <ligand>
        <name>NAD(+)</name>
        <dbReference type="ChEBI" id="CHEBI:57540"/>
    </ligand>
</feature>
<comment type="pathway">
    <text evidence="5 8">Amino-acid biosynthesis; L-homocysteine biosynthesis; L-homocysteine from S-adenosyl-L-homocysteine: step 1/1.</text>
</comment>
<dbReference type="InterPro" id="IPR015878">
    <property type="entry name" value="Ado_hCys_hydrolase_NAD-bd"/>
</dbReference>
<dbReference type="PANTHER" id="PTHR23420:SF0">
    <property type="entry name" value="ADENOSYLHOMOCYSTEINASE"/>
    <property type="match status" value="1"/>
</dbReference>
<dbReference type="Gene3D" id="3.40.50.1480">
    <property type="entry name" value="Adenosylhomocysteinase-like"/>
    <property type="match status" value="1"/>
</dbReference>
<evidence type="ECO:0000313" key="11">
    <source>
        <dbReference type="EMBL" id="RNI23188.1"/>
    </source>
</evidence>
<dbReference type="GO" id="GO:0006730">
    <property type="term" value="P:one-carbon metabolic process"/>
    <property type="evidence" value="ECO:0007669"/>
    <property type="project" value="UniProtKB-UniRule"/>
</dbReference>
<accession>A0A3M9MEY3</accession>
<comment type="caution">
    <text evidence="11">The sequence shown here is derived from an EMBL/GenBank/DDBJ whole genome shotgun (WGS) entry which is preliminary data.</text>
</comment>
<keyword evidence="2 5" id="KW-0554">One-carbon metabolism</keyword>
<feature type="binding site" evidence="5">
    <location>
        <begin position="265"/>
        <end position="270"/>
    </location>
    <ligand>
        <name>NAD(+)</name>
        <dbReference type="ChEBI" id="CHEBI:57540"/>
    </ligand>
</feature>
<feature type="binding site" evidence="7">
    <location>
        <position position="399"/>
    </location>
    <ligand>
        <name>NAD(+)</name>
        <dbReference type="ChEBI" id="CHEBI:57540"/>
    </ligand>
</feature>
<dbReference type="PROSITE" id="PS00738">
    <property type="entry name" value="ADOHCYASE_1"/>
    <property type="match status" value="1"/>
</dbReference>
<feature type="binding site" evidence="5">
    <location>
        <position position="323"/>
    </location>
    <ligand>
        <name>NAD(+)</name>
        <dbReference type="ChEBI" id="CHEBI:57540"/>
    </ligand>
</feature>
<evidence type="ECO:0000259" key="10">
    <source>
        <dbReference type="SMART" id="SM00997"/>
    </source>
</evidence>
<keyword evidence="12" id="KW-1185">Reference proteome</keyword>
<dbReference type="UniPathway" id="UPA00314">
    <property type="reaction ID" value="UER00076"/>
</dbReference>
<feature type="domain" description="S-adenosyl-L-homocysteine hydrolase NAD binding" evidence="10">
    <location>
        <begin position="236"/>
        <end position="398"/>
    </location>
</feature>
<feature type="binding site" evidence="7">
    <location>
        <begin position="267"/>
        <end position="272"/>
    </location>
    <ligand>
        <name>NAD(+)</name>
        <dbReference type="ChEBI" id="CHEBI:57540"/>
    </ligand>
</feature>
<evidence type="ECO:0000256" key="8">
    <source>
        <dbReference type="RuleBase" id="RU000548"/>
    </source>
</evidence>
<feature type="binding site" evidence="5 7">
    <location>
        <position position="288"/>
    </location>
    <ligand>
        <name>NAD(+)</name>
        <dbReference type="ChEBI" id="CHEBI:57540"/>
    </ligand>
</feature>
<dbReference type="InterPro" id="IPR020082">
    <property type="entry name" value="S-Ado-L-homoCys_hydrolase_CS"/>
</dbReference>
<evidence type="ECO:0000256" key="1">
    <source>
        <dbReference type="ARBA" id="ARBA00007122"/>
    </source>
</evidence>
<evidence type="ECO:0000256" key="3">
    <source>
        <dbReference type="ARBA" id="ARBA00022801"/>
    </source>
</evidence>
<evidence type="ECO:0000313" key="12">
    <source>
        <dbReference type="Proteomes" id="UP000271678"/>
    </source>
</evidence>
<comment type="cofactor">
    <cofactor evidence="5 7 8">
        <name>NAD(+)</name>
        <dbReference type="ChEBI" id="CHEBI:57540"/>
    </cofactor>
    <text evidence="5 7 8">Binds 1 NAD(+) per subunit.</text>
</comment>
<name>A0A3M9MEY3_9MICO</name>
<evidence type="ECO:0000256" key="4">
    <source>
        <dbReference type="ARBA" id="ARBA00023027"/>
    </source>
</evidence>
<dbReference type="NCBIfam" id="TIGR00936">
    <property type="entry name" value="ahcY"/>
    <property type="match status" value="1"/>
</dbReference>
<dbReference type="PROSITE" id="PS00739">
    <property type="entry name" value="ADOHCYASE_2"/>
    <property type="match status" value="1"/>
</dbReference>
<comment type="subcellular location">
    <subcellularLocation>
        <location evidence="5">Cytoplasm</location>
    </subcellularLocation>
</comment>
<feature type="binding site" evidence="5 6">
    <location>
        <position position="201"/>
    </location>
    <ligand>
        <name>substrate</name>
    </ligand>
</feature>
<feature type="binding site" evidence="5 6">
    <location>
        <position position="139"/>
    </location>
    <ligand>
        <name>substrate</name>
    </ligand>
</feature>
<dbReference type="NCBIfam" id="NF004005">
    <property type="entry name" value="PRK05476.2-3"/>
    <property type="match status" value="1"/>
</dbReference>
<comment type="function">
    <text evidence="5">May play a key role in the regulation of the intracellular concentration of adenosylhomocysteine.</text>
</comment>
<gene>
    <name evidence="5" type="primary">ahcY</name>
    <name evidence="11" type="ORF">EFY87_07055</name>
</gene>
<dbReference type="InterPro" id="IPR000043">
    <property type="entry name" value="Adenosylhomocysteinase-like"/>
</dbReference>
<dbReference type="SMART" id="SM00996">
    <property type="entry name" value="AdoHcyase"/>
    <property type="match status" value="1"/>
</dbReference>
<dbReference type="RefSeq" id="WP_123270769.1">
    <property type="nucleotide sequence ID" value="NZ_RJJQ01000005.1"/>
</dbReference>
<dbReference type="InterPro" id="IPR036291">
    <property type="entry name" value="NAD(P)-bd_dom_sf"/>
</dbReference>
<proteinExistence type="inferred from homology"/>
<evidence type="ECO:0000256" key="7">
    <source>
        <dbReference type="PIRSR" id="PIRSR001109-2"/>
    </source>
</evidence>
<dbReference type="SMART" id="SM00997">
    <property type="entry name" value="AdoHcyase_NAD"/>
    <property type="match status" value="1"/>
</dbReference>
<evidence type="ECO:0000256" key="9">
    <source>
        <dbReference type="RuleBase" id="RU004166"/>
    </source>
</evidence>
<sequence>MSFDFKVKDLSLHEAGRHQLRLAEHEMPGLMSLREEYGASQPLKGAKIAGSLHMTVQTAVLIETLTALGAQVRWASCNIYSTQDEAAAAVVVGPHGTPEDPQGVPVFAWKGETLPEYWDCTNQILTWPGGDGPNMILDDGGDATMLVHKGVEWEAAGQVPAASDEDSEEFAVFKELVRGTLAEDPQKWTRIAAQIKGVTEETTTGVHRLYELAQSGELLFPAINVNDSVTKSKFDNKYGCRHSLIDGINRATDVLIGGKVAVVCGYGDVGKGCAESLAGQGARVIVTEIDPICALQAAMEGFQVAKLESVIGEADIFVTTTGNFDIITAEHMQQMKNKAIVGNIGHFDNEIDMAGLAKVPGITKTEIKPQVHEWTFADGRSIIVLSEGRLLNLGNATGHPSFVMSNSFANQTIAQIELFTKQGDYDKQVYVLPKHLDEKVARLHLDALGVELTELTKAQAEYIGVDVAGPYKPEHYRY</sequence>
<feature type="binding site" evidence="5 6">
    <location>
        <position position="55"/>
    </location>
    <ligand>
        <name>substrate</name>
    </ligand>
</feature>
<dbReference type="GO" id="GO:0004013">
    <property type="term" value="F:adenosylhomocysteinase activity"/>
    <property type="evidence" value="ECO:0007669"/>
    <property type="project" value="UniProtKB-UniRule"/>
</dbReference>
<dbReference type="SUPFAM" id="SSF52283">
    <property type="entry name" value="Formate/glycerate dehydrogenase catalytic domain-like"/>
    <property type="match status" value="1"/>
</dbReference>
<evidence type="ECO:0000256" key="6">
    <source>
        <dbReference type="PIRSR" id="PIRSR001109-1"/>
    </source>
</evidence>
<dbReference type="EC" id="3.13.2.1" evidence="5"/>
<dbReference type="Pfam" id="PF05221">
    <property type="entry name" value="AdoHcyase"/>
    <property type="match status" value="1"/>
</dbReference>
<feature type="binding site" evidence="5 6">
    <location>
        <position position="231"/>
    </location>
    <ligand>
        <name>substrate</name>
    </ligand>
</feature>
<feature type="binding site" evidence="5 6">
    <location>
        <position position="235"/>
    </location>
    <ligand>
        <name>substrate</name>
    </ligand>
</feature>
<dbReference type="AlphaFoldDB" id="A0A3M9MEY3"/>
<dbReference type="OrthoDB" id="9802717at2"/>